<evidence type="ECO:0000313" key="2">
    <source>
        <dbReference type="EMBL" id="GAA2998853.1"/>
    </source>
</evidence>
<dbReference type="Pfam" id="PF08241">
    <property type="entry name" value="Methyltransf_11"/>
    <property type="match status" value="1"/>
</dbReference>
<keyword evidence="2" id="KW-0808">Transferase</keyword>
<keyword evidence="2" id="KW-0489">Methyltransferase</keyword>
<dbReference type="Gene3D" id="3.40.50.150">
    <property type="entry name" value="Vaccinia Virus protein VP39"/>
    <property type="match status" value="1"/>
</dbReference>
<dbReference type="RefSeq" id="WP_344891388.1">
    <property type="nucleotide sequence ID" value="NZ_BAAAWD010000006.1"/>
</dbReference>
<name>A0ABP6KEF4_9ACTN</name>
<proteinExistence type="predicted"/>
<reference evidence="3" key="1">
    <citation type="journal article" date="2019" name="Int. J. Syst. Evol. Microbiol.">
        <title>The Global Catalogue of Microorganisms (GCM) 10K type strain sequencing project: providing services to taxonomists for standard genome sequencing and annotation.</title>
        <authorList>
            <consortium name="The Broad Institute Genomics Platform"/>
            <consortium name="The Broad Institute Genome Sequencing Center for Infectious Disease"/>
            <person name="Wu L."/>
            <person name="Ma J."/>
        </authorList>
    </citation>
    <scope>NUCLEOTIDE SEQUENCE [LARGE SCALE GENOMIC DNA]</scope>
    <source>
        <strain evidence="3">JCM 3106</strain>
    </source>
</reference>
<dbReference type="InterPro" id="IPR013216">
    <property type="entry name" value="Methyltransf_11"/>
</dbReference>
<sequence>MSNDSVTTAGAPDLAGAELFRRLDAIESHPGLVRPRLRSYDLLGVAPGALVADVGCGTGLAVAEMTGRGARAVGVDLSEQMIVEARRHRPGADLRVGDARELPFRDGELTGYRADKVYHDLDDPAAALGEARRVLAPGGRVVLAGQDWDTLVVESDTPALTRAVVHARADLVRAPRAARAYRNLLLEAGFDDVTVEVHTAVFTGPEVLPLVAATAAAVGASGASGASGAVTRDDVDAWVAEQTGRARTGRLFVAVPIFVAAARRP</sequence>
<evidence type="ECO:0000259" key="1">
    <source>
        <dbReference type="Pfam" id="PF08241"/>
    </source>
</evidence>
<dbReference type="GO" id="GO:0008168">
    <property type="term" value="F:methyltransferase activity"/>
    <property type="evidence" value="ECO:0007669"/>
    <property type="project" value="UniProtKB-KW"/>
</dbReference>
<dbReference type="GO" id="GO:0032259">
    <property type="term" value="P:methylation"/>
    <property type="evidence" value="ECO:0007669"/>
    <property type="project" value="UniProtKB-KW"/>
</dbReference>
<dbReference type="Proteomes" id="UP001499930">
    <property type="component" value="Unassembled WGS sequence"/>
</dbReference>
<dbReference type="SUPFAM" id="SSF53335">
    <property type="entry name" value="S-adenosyl-L-methionine-dependent methyltransferases"/>
    <property type="match status" value="1"/>
</dbReference>
<accession>A0ABP6KEF4</accession>
<dbReference type="EMBL" id="BAAAWD010000006">
    <property type="protein sequence ID" value="GAA2998853.1"/>
    <property type="molecule type" value="Genomic_DNA"/>
</dbReference>
<comment type="caution">
    <text evidence="2">The sequence shown here is derived from an EMBL/GenBank/DDBJ whole genome shotgun (WGS) entry which is preliminary data.</text>
</comment>
<organism evidence="2 3">
    <name type="scientific">Streptosporangium longisporum</name>
    <dbReference type="NCBI Taxonomy" id="46187"/>
    <lineage>
        <taxon>Bacteria</taxon>
        <taxon>Bacillati</taxon>
        <taxon>Actinomycetota</taxon>
        <taxon>Actinomycetes</taxon>
        <taxon>Streptosporangiales</taxon>
        <taxon>Streptosporangiaceae</taxon>
        <taxon>Streptosporangium</taxon>
    </lineage>
</organism>
<keyword evidence="3" id="KW-1185">Reference proteome</keyword>
<dbReference type="PANTHER" id="PTHR43591">
    <property type="entry name" value="METHYLTRANSFERASE"/>
    <property type="match status" value="1"/>
</dbReference>
<dbReference type="CDD" id="cd02440">
    <property type="entry name" value="AdoMet_MTases"/>
    <property type="match status" value="1"/>
</dbReference>
<feature type="domain" description="Methyltransferase type 11" evidence="1">
    <location>
        <begin position="53"/>
        <end position="143"/>
    </location>
</feature>
<evidence type="ECO:0000313" key="3">
    <source>
        <dbReference type="Proteomes" id="UP001499930"/>
    </source>
</evidence>
<gene>
    <name evidence="2" type="ORF">GCM10017559_19420</name>
</gene>
<protein>
    <submittedName>
        <fullName evidence="2">Methyltransferase domain-containing protein</fullName>
    </submittedName>
</protein>
<dbReference type="InterPro" id="IPR029063">
    <property type="entry name" value="SAM-dependent_MTases_sf"/>
</dbReference>